<organism evidence="2 3">
    <name type="scientific">Aphanomyces euteiches</name>
    <dbReference type="NCBI Taxonomy" id="100861"/>
    <lineage>
        <taxon>Eukaryota</taxon>
        <taxon>Sar</taxon>
        <taxon>Stramenopiles</taxon>
        <taxon>Oomycota</taxon>
        <taxon>Saprolegniomycetes</taxon>
        <taxon>Saprolegniales</taxon>
        <taxon>Verrucalvaceae</taxon>
        <taxon>Aphanomyces</taxon>
    </lineage>
</organism>
<proteinExistence type="predicted"/>
<protein>
    <submittedName>
        <fullName evidence="2">Uncharacterized protein</fullName>
    </submittedName>
</protein>
<feature type="region of interest" description="Disordered" evidence="1">
    <location>
        <begin position="101"/>
        <end position="120"/>
    </location>
</feature>
<dbReference type="AlphaFoldDB" id="A0A6G0XF10"/>
<dbReference type="Proteomes" id="UP000481153">
    <property type="component" value="Unassembled WGS sequence"/>
</dbReference>
<keyword evidence="3" id="KW-1185">Reference proteome</keyword>
<feature type="compositionally biased region" description="Basic and acidic residues" evidence="1">
    <location>
        <begin position="109"/>
        <end position="120"/>
    </location>
</feature>
<accession>A0A6G0XF10</accession>
<evidence type="ECO:0000313" key="2">
    <source>
        <dbReference type="EMBL" id="KAF0738846.1"/>
    </source>
</evidence>
<evidence type="ECO:0000256" key="1">
    <source>
        <dbReference type="SAM" id="MobiDB-lite"/>
    </source>
</evidence>
<sequence>MTTCCTNVCTCEWWRTPRVFLARTSHDRRKTKRVGYPRGNARGENGVSDPHPSILNCRQPQASTDRSKDELGPPSIATNAMPNPISTVVHHLSPWKTLATMRPRQSMTVHRERREECDGS</sequence>
<reference evidence="2 3" key="1">
    <citation type="submission" date="2019-07" db="EMBL/GenBank/DDBJ databases">
        <title>Genomics analysis of Aphanomyces spp. identifies a new class of oomycete effector associated with host adaptation.</title>
        <authorList>
            <person name="Gaulin E."/>
        </authorList>
    </citation>
    <scope>NUCLEOTIDE SEQUENCE [LARGE SCALE GENOMIC DNA]</scope>
    <source>
        <strain evidence="2 3">ATCC 201684</strain>
    </source>
</reference>
<feature type="compositionally biased region" description="Basic residues" evidence="1">
    <location>
        <begin position="26"/>
        <end position="35"/>
    </location>
</feature>
<comment type="caution">
    <text evidence="2">The sequence shown here is derived from an EMBL/GenBank/DDBJ whole genome shotgun (WGS) entry which is preliminary data.</text>
</comment>
<gene>
    <name evidence="2" type="ORF">Ae201684_005457</name>
</gene>
<name>A0A6G0XF10_9STRA</name>
<evidence type="ECO:0000313" key="3">
    <source>
        <dbReference type="Proteomes" id="UP000481153"/>
    </source>
</evidence>
<feature type="region of interest" description="Disordered" evidence="1">
    <location>
        <begin position="26"/>
        <end position="84"/>
    </location>
</feature>
<dbReference type="EMBL" id="VJMJ01000070">
    <property type="protein sequence ID" value="KAF0738846.1"/>
    <property type="molecule type" value="Genomic_DNA"/>
</dbReference>